<dbReference type="InterPro" id="IPR011992">
    <property type="entry name" value="EF-hand-dom_pair"/>
</dbReference>
<evidence type="ECO:0000256" key="1">
    <source>
        <dbReference type="ARBA" id="ARBA00004508"/>
    </source>
</evidence>
<keyword evidence="9" id="KW-0732">Signal</keyword>
<evidence type="ECO:0000256" key="8">
    <source>
        <dbReference type="SAM" id="Phobius"/>
    </source>
</evidence>
<feature type="transmembrane region" description="Helical" evidence="8">
    <location>
        <begin position="328"/>
        <end position="346"/>
    </location>
</feature>
<evidence type="ECO:0000256" key="5">
    <source>
        <dbReference type="ARBA" id="ARBA00022989"/>
    </source>
</evidence>
<dbReference type="PANTHER" id="PTHR33510">
    <property type="entry name" value="PROTEIN TIC 20-II, CHLOROPLASTIC"/>
    <property type="match status" value="1"/>
</dbReference>
<dbReference type="AlphaFoldDB" id="A0AAD2CV32"/>
<keyword evidence="7" id="KW-0175">Coiled coil</keyword>
<dbReference type="Gene3D" id="1.10.238.10">
    <property type="entry name" value="EF-hand"/>
    <property type="match status" value="1"/>
</dbReference>
<keyword evidence="3 8" id="KW-0812">Transmembrane</keyword>
<evidence type="ECO:0000259" key="10">
    <source>
        <dbReference type="PROSITE" id="PS50222"/>
    </source>
</evidence>
<dbReference type="SUPFAM" id="SSF47473">
    <property type="entry name" value="EF-hand"/>
    <property type="match status" value="1"/>
</dbReference>
<feature type="chain" id="PRO_5042127377" description="EF-hand domain-containing protein" evidence="9">
    <location>
        <begin position="22"/>
        <end position="391"/>
    </location>
</feature>
<evidence type="ECO:0000256" key="9">
    <source>
        <dbReference type="SAM" id="SignalP"/>
    </source>
</evidence>
<name>A0AAD2CV32_9STRA</name>
<sequence length="391" mass="42413">MKISMQTSALSFLLLASSSQAFAPSSGTFRTQRLAVERPASAMPSSASVLLATSDSALPDPTQSNSSEADEVQRLRTMAQQLREEAAALAAEQAHKVSDAAMKAFAKFDLNHDGTVSVDELKVGLEKATKNEIPQNRIEKLLQRFDANGDGVLQMEEFASVDRLKNQLDFIVREEKVVALEEAKMAKKKESEKEIQEMRMALINDGEPTTSDKVVSVLPYLFPLLDSLQYAGPWVTSHPDNVFAQVAAVVFTLYRSIPLSGLLAFFALSTLSSNLSFNRLVRFNMQQAIYLDFALFVPGLMAALLGAVGSGLGLPATGVVTEYLSDAVVLSTLATIAYASATSLLGKTPDQIPFVSDAANRRMVTPDMFDEEGKFIGPSRGVEDDEVNKED</sequence>
<reference evidence="11" key="1">
    <citation type="submission" date="2023-08" db="EMBL/GenBank/DDBJ databases">
        <authorList>
            <person name="Audoor S."/>
            <person name="Bilcke G."/>
        </authorList>
    </citation>
    <scope>NUCLEOTIDE SEQUENCE</scope>
</reference>
<evidence type="ECO:0000256" key="7">
    <source>
        <dbReference type="SAM" id="Coils"/>
    </source>
</evidence>
<evidence type="ECO:0000256" key="3">
    <source>
        <dbReference type="ARBA" id="ARBA00022692"/>
    </source>
</evidence>
<dbReference type="PROSITE" id="PS50222">
    <property type="entry name" value="EF_HAND_2"/>
    <property type="match status" value="2"/>
</dbReference>
<evidence type="ECO:0000313" key="12">
    <source>
        <dbReference type="Proteomes" id="UP001295423"/>
    </source>
</evidence>
<dbReference type="Pfam" id="PF13499">
    <property type="entry name" value="EF-hand_7"/>
    <property type="match status" value="1"/>
</dbReference>
<accession>A0AAD2CV32</accession>
<comment type="subcellular location">
    <subcellularLocation>
        <location evidence="1">Plastid</location>
        <location evidence="1">Chloroplast membrane</location>
        <topology evidence="1">Multi-pass membrane protein</topology>
    </subcellularLocation>
</comment>
<keyword evidence="12" id="KW-1185">Reference proteome</keyword>
<comment type="caution">
    <text evidence="11">The sequence shown here is derived from an EMBL/GenBank/DDBJ whole genome shotgun (WGS) entry which is preliminary data.</text>
</comment>
<dbReference type="Pfam" id="PF16166">
    <property type="entry name" value="TIC20"/>
    <property type="match status" value="1"/>
</dbReference>
<organism evidence="11 12">
    <name type="scientific">Cylindrotheca closterium</name>
    <dbReference type="NCBI Taxonomy" id="2856"/>
    <lineage>
        <taxon>Eukaryota</taxon>
        <taxon>Sar</taxon>
        <taxon>Stramenopiles</taxon>
        <taxon>Ochrophyta</taxon>
        <taxon>Bacillariophyta</taxon>
        <taxon>Bacillariophyceae</taxon>
        <taxon>Bacillariophycidae</taxon>
        <taxon>Bacillariales</taxon>
        <taxon>Bacillariaceae</taxon>
        <taxon>Cylindrotheca</taxon>
    </lineage>
</organism>
<evidence type="ECO:0000256" key="6">
    <source>
        <dbReference type="ARBA" id="ARBA00023136"/>
    </source>
</evidence>
<feature type="transmembrane region" description="Helical" evidence="8">
    <location>
        <begin position="289"/>
        <end position="308"/>
    </location>
</feature>
<protein>
    <recommendedName>
        <fullName evidence="10">EF-hand domain-containing protein</fullName>
    </recommendedName>
</protein>
<dbReference type="EMBL" id="CAKOGP040001112">
    <property type="protein sequence ID" value="CAJ1942666.1"/>
    <property type="molecule type" value="Genomic_DNA"/>
</dbReference>
<evidence type="ECO:0000313" key="11">
    <source>
        <dbReference type="EMBL" id="CAJ1942666.1"/>
    </source>
</evidence>
<keyword evidence="5 8" id="KW-1133">Transmembrane helix</keyword>
<dbReference type="InterPro" id="IPR018247">
    <property type="entry name" value="EF_Hand_1_Ca_BS"/>
</dbReference>
<proteinExistence type="inferred from homology"/>
<feature type="signal peptide" evidence="9">
    <location>
        <begin position="1"/>
        <end position="21"/>
    </location>
</feature>
<gene>
    <name evidence="11" type="ORF">CYCCA115_LOCUS8061</name>
</gene>
<feature type="coiled-coil region" evidence="7">
    <location>
        <begin position="65"/>
        <end position="92"/>
    </location>
</feature>
<dbReference type="GO" id="GO:0005509">
    <property type="term" value="F:calcium ion binding"/>
    <property type="evidence" value="ECO:0007669"/>
    <property type="project" value="InterPro"/>
</dbReference>
<keyword evidence="6 8" id="KW-0472">Membrane</keyword>
<dbReference type="CDD" id="cd00051">
    <property type="entry name" value="EFh"/>
    <property type="match status" value="1"/>
</dbReference>
<feature type="transmembrane region" description="Helical" evidence="8">
    <location>
        <begin position="257"/>
        <end position="277"/>
    </location>
</feature>
<evidence type="ECO:0000256" key="4">
    <source>
        <dbReference type="ARBA" id="ARBA00022837"/>
    </source>
</evidence>
<dbReference type="SMART" id="SM00054">
    <property type="entry name" value="EFh"/>
    <property type="match status" value="2"/>
</dbReference>
<comment type="similarity">
    <text evidence="2">Belongs to the Tic20 family.</text>
</comment>
<evidence type="ECO:0000256" key="2">
    <source>
        <dbReference type="ARBA" id="ARBA00009596"/>
    </source>
</evidence>
<dbReference type="PROSITE" id="PS00018">
    <property type="entry name" value="EF_HAND_1"/>
    <property type="match status" value="2"/>
</dbReference>
<dbReference type="Proteomes" id="UP001295423">
    <property type="component" value="Unassembled WGS sequence"/>
</dbReference>
<dbReference type="InterPro" id="IPR002048">
    <property type="entry name" value="EF_hand_dom"/>
</dbReference>
<keyword evidence="4" id="KW-0106">Calcium</keyword>
<dbReference type="PANTHER" id="PTHR33510:SF5">
    <property type="entry name" value="PROTEIN TIC 20-II, CHLOROPLASTIC"/>
    <property type="match status" value="1"/>
</dbReference>
<dbReference type="InterPro" id="IPR005691">
    <property type="entry name" value="Tic20"/>
</dbReference>
<dbReference type="GO" id="GO:0031969">
    <property type="term" value="C:chloroplast membrane"/>
    <property type="evidence" value="ECO:0007669"/>
    <property type="project" value="UniProtKB-SubCell"/>
</dbReference>
<feature type="domain" description="EF-hand" evidence="10">
    <location>
        <begin position="96"/>
        <end position="131"/>
    </location>
</feature>
<feature type="domain" description="EF-hand" evidence="10">
    <location>
        <begin position="133"/>
        <end position="168"/>
    </location>
</feature>